<evidence type="ECO:0000313" key="2">
    <source>
        <dbReference type="EMBL" id="PRQ28545.1"/>
    </source>
</evidence>
<protein>
    <submittedName>
        <fullName evidence="2">Uncharacterized protein</fullName>
    </submittedName>
</protein>
<evidence type="ECO:0000313" key="3">
    <source>
        <dbReference type="Proteomes" id="UP000238479"/>
    </source>
</evidence>
<name>A0A2P6Q2Y5_ROSCH</name>
<feature type="compositionally biased region" description="Polar residues" evidence="1">
    <location>
        <begin position="18"/>
        <end position="41"/>
    </location>
</feature>
<gene>
    <name evidence="2" type="ORF">RchiOBHm_Chr5g0004171</name>
</gene>
<dbReference type="EMBL" id="PDCK01000043">
    <property type="protein sequence ID" value="PRQ28545.1"/>
    <property type="molecule type" value="Genomic_DNA"/>
</dbReference>
<organism evidence="2 3">
    <name type="scientific">Rosa chinensis</name>
    <name type="common">China rose</name>
    <dbReference type="NCBI Taxonomy" id="74649"/>
    <lineage>
        <taxon>Eukaryota</taxon>
        <taxon>Viridiplantae</taxon>
        <taxon>Streptophyta</taxon>
        <taxon>Embryophyta</taxon>
        <taxon>Tracheophyta</taxon>
        <taxon>Spermatophyta</taxon>
        <taxon>Magnoliopsida</taxon>
        <taxon>eudicotyledons</taxon>
        <taxon>Gunneridae</taxon>
        <taxon>Pentapetalae</taxon>
        <taxon>rosids</taxon>
        <taxon>fabids</taxon>
        <taxon>Rosales</taxon>
        <taxon>Rosaceae</taxon>
        <taxon>Rosoideae</taxon>
        <taxon>Rosoideae incertae sedis</taxon>
        <taxon>Rosa</taxon>
    </lineage>
</organism>
<accession>A0A2P6Q2Y5</accession>
<reference evidence="2 3" key="1">
    <citation type="journal article" date="2018" name="Nat. Genet.">
        <title>The Rosa genome provides new insights in the design of modern roses.</title>
        <authorList>
            <person name="Bendahmane M."/>
        </authorList>
    </citation>
    <scope>NUCLEOTIDE SEQUENCE [LARGE SCALE GENOMIC DNA]</scope>
    <source>
        <strain evidence="3">cv. Old Blush</strain>
    </source>
</reference>
<sequence>MMLSQSLQLGRGKMITKPATTTTRPSNSASQLPSQPALRATSNAAATITQLPFEEPSVDQHPITHNSGKDVNTYVTCYP</sequence>
<comment type="caution">
    <text evidence="2">The sequence shown here is derived from an EMBL/GenBank/DDBJ whole genome shotgun (WGS) entry which is preliminary data.</text>
</comment>
<dbReference type="Proteomes" id="UP000238479">
    <property type="component" value="Chromosome 5"/>
</dbReference>
<dbReference type="AlphaFoldDB" id="A0A2P6Q2Y5"/>
<dbReference type="Gramene" id="PRQ28545">
    <property type="protein sequence ID" value="PRQ28545"/>
    <property type="gene ID" value="RchiOBHm_Chr5g0004171"/>
</dbReference>
<feature type="region of interest" description="Disordered" evidence="1">
    <location>
        <begin position="1"/>
        <end position="41"/>
    </location>
</feature>
<evidence type="ECO:0000256" key="1">
    <source>
        <dbReference type="SAM" id="MobiDB-lite"/>
    </source>
</evidence>
<proteinExistence type="predicted"/>
<keyword evidence="3" id="KW-1185">Reference proteome</keyword>